<gene>
    <name evidence="2" type="ORF">JYA60_17150</name>
</gene>
<accession>A0AA41A1P0</accession>
<dbReference type="Proteomes" id="UP000704529">
    <property type="component" value="Unassembled WGS sequence"/>
</dbReference>
<dbReference type="AlphaFoldDB" id="A0AA41A1P0"/>
<name>A0AA41A1P0_9SPHN</name>
<organism evidence="2 3">
    <name type="scientific">Sphingomonas yabuuchiae</name>
    <dbReference type="NCBI Taxonomy" id="172044"/>
    <lineage>
        <taxon>Bacteria</taxon>
        <taxon>Pseudomonadati</taxon>
        <taxon>Pseudomonadota</taxon>
        <taxon>Alphaproteobacteria</taxon>
        <taxon>Sphingomonadales</taxon>
        <taxon>Sphingomonadaceae</taxon>
        <taxon>Sphingomonas</taxon>
    </lineage>
</organism>
<comment type="caution">
    <text evidence="2">The sequence shown here is derived from an EMBL/GenBank/DDBJ whole genome shotgun (WGS) entry which is preliminary data.</text>
</comment>
<feature type="transmembrane region" description="Helical" evidence="1">
    <location>
        <begin position="166"/>
        <end position="194"/>
    </location>
</feature>
<evidence type="ECO:0008006" key="4">
    <source>
        <dbReference type="Google" id="ProtNLM"/>
    </source>
</evidence>
<keyword evidence="1" id="KW-0812">Transmembrane</keyword>
<sequence>MPSGYFLPPRKARLCRLAGVLFLLSAAVMPIVIAAAGLMPGTGPICGGGYGCVWNVRAATLLPEESRMEIEMSPPDRARFDAHVARTDVRIGLTGIAAIDLLPFMALLGTVGIALRRLGGSGADTLERALPWLRRASQAAIVWMLAGPVHQSALETWLSPGMPSGFRIITTILLAPIAGGLLIAFAAYAAIWAVEAALKARRDLDRFV</sequence>
<reference evidence="2" key="1">
    <citation type="submission" date="2021-01" db="EMBL/GenBank/DDBJ databases">
        <title>Genome Sequencing of Type Strains.</title>
        <authorList>
            <person name="Lemaire J.F."/>
            <person name="Inderbitzin P."/>
            <person name="Collins S.B."/>
            <person name="Wespe N."/>
            <person name="Knight-Connoni V."/>
        </authorList>
    </citation>
    <scope>NUCLEOTIDE SEQUENCE</scope>
    <source>
        <strain evidence="2">DSM 14562</strain>
    </source>
</reference>
<keyword evidence="1" id="KW-0472">Membrane</keyword>
<dbReference type="EMBL" id="JAFHKU010000133">
    <property type="protein sequence ID" value="MBN3559954.1"/>
    <property type="molecule type" value="Genomic_DNA"/>
</dbReference>
<evidence type="ECO:0000256" key="1">
    <source>
        <dbReference type="SAM" id="Phobius"/>
    </source>
</evidence>
<evidence type="ECO:0000313" key="3">
    <source>
        <dbReference type="Proteomes" id="UP000704529"/>
    </source>
</evidence>
<proteinExistence type="predicted"/>
<evidence type="ECO:0000313" key="2">
    <source>
        <dbReference type="EMBL" id="MBN3559954.1"/>
    </source>
</evidence>
<feature type="transmembrane region" description="Helical" evidence="1">
    <location>
        <begin position="91"/>
        <end position="115"/>
    </location>
</feature>
<keyword evidence="1" id="KW-1133">Transmembrane helix</keyword>
<protein>
    <recommendedName>
        <fullName evidence="4">DUF2975 domain-containing protein</fullName>
    </recommendedName>
</protein>